<reference evidence="3" key="1">
    <citation type="journal article" date="2019" name="Int. J. Syst. Evol. Microbiol.">
        <title>The Global Catalogue of Microorganisms (GCM) 10K type strain sequencing project: providing services to taxonomists for standard genome sequencing and annotation.</title>
        <authorList>
            <consortium name="The Broad Institute Genomics Platform"/>
            <consortium name="The Broad Institute Genome Sequencing Center for Infectious Disease"/>
            <person name="Wu L."/>
            <person name="Ma J."/>
        </authorList>
    </citation>
    <scope>NUCLEOTIDE SEQUENCE [LARGE SCALE GENOMIC DNA]</scope>
    <source>
        <strain evidence="3">JCM 16014</strain>
    </source>
</reference>
<keyword evidence="3" id="KW-1185">Reference proteome</keyword>
<evidence type="ECO:0000313" key="2">
    <source>
        <dbReference type="EMBL" id="GAA2029207.1"/>
    </source>
</evidence>
<feature type="chain" id="PRO_5045636235" description="Secreted protein" evidence="1">
    <location>
        <begin position="32"/>
        <end position="180"/>
    </location>
</feature>
<accession>A0ABP5FLC7</accession>
<evidence type="ECO:0008006" key="4">
    <source>
        <dbReference type="Google" id="ProtNLM"/>
    </source>
</evidence>
<proteinExistence type="predicted"/>
<protein>
    <recommendedName>
        <fullName evidence="4">Secreted protein</fullName>
    </recommendedName>
</protein>
<name>A0ABP5FLC7_9ACTN</name>
<dbReference type="RefSeq" id="WP_344666276.1">
    <property type="nucleotide sequence ID" value="NZ_BAAAQN010000015.1"/>
</dbReference>
<keyword evidence="1" id="KW-0732">Signal</keyword>
<evidence type="ECO:0000313" key="3">
    <source>
        <dbReference type="Proteomes" id="UP001500751"/>
    </source>
</evidence>
<feature type="signal peptide" evidence="1">
    <location>
        <begin position="1"/>
        <end position="31"/>
    </location>
</feature>
<comment type="caution">
    <text evidence="2">The sequence shown here is derived from an EMBL/GenBank/DDBJ whole genome shotgun (WGS) entry which is preliminary data.</text>
</comment>
<evidence type="ECO:0000256" key="1">
    <source>
        <dbReference type="SAM" id="SignalP"/>
    </source>
</evidence>
<sequence length="180" mass="19077">MIIRRRPRTARAARSVLAALSLLSASLSGTALGTASAAADTVRTVPMQPAFPMQLDTCRDHGAYLGTGLHRLGGGQNLVVVEVCGDPAKHSIRKVAATYLKVEGPHADGLRLHWRWADAGGTVRGGGDDDNGTFAADAQSQRFFTWNYSHPVTAQDPGARCLVGVLSQGQVQYITEPVCP</sequence>
<organism evidence="2 3">
    <name type="scientific">Catenulispora yoronensis</name>
    <dbReference type="NCBI Taxonomy" id="450799"/>
    <lineage>
        <taxon>Bacteria</taxon>
        <taxon>Bacillati</taxon>
        <taxon>Actinomycetota</taxon>
        <taxon>Actinomycetes</taxon>
        <taxon>Catenulisporales</taxon>
        <taxon>Catenulisporaceae</taxon>
        <taxon>Catenulispora</taxon>
    </lineage>
</organism>
<dbReference type="EMBL" id="BAAAQN010000015">
    <property type="protein sequence ID" value="GAA2029207.1"/>
    <property type="molecule type" value="Genomic_DNA"/>
</dbReference>
<dbReference type="Proteomes" id="UP001500751">
    <property type="component" value="Unassembled WGS sequence"/>
</dbReference>
<gene>
    <name evidence="2" type="ORF">GCM10009839_30810</name>
</gene>